<evidence type="ECO:0000259" key="8">
    <source>
        <dbReference type="Pfam" id="PF02683"/>
    </source>
</evidence>
<keyword evidence="3" id="KW-0201">Cytochrome c-type biogenesis</keyword>
<feature type="transmembrane region" description="Helical" evidence="7">
    <location>
        <begin position="570"/>
        <end position="589"/>
    </location>
</feature>
<keyword evidence="6" id="KW-0676">Redox-active center</keyword>
<protein>
    <submittedName>
        <fullName evidence="10">Thiol:disulfide interchange protein DsbD</fullName>
        <ecNumber evidence="10">1.8.1.8</ecNumber>
    </submittedName>
</protein>
<evidence type="ECO:0000259" key="9">
    <source>
        <dbReference type="Pfam" id="PF11412"/>
    </source>
</evidence>
<dbReference type="GO" id="GO:0017004">
    <property type="term" value="P:cytochrome complex assembly"/>
    <property type="evidence" value="ECO:0007669"/>
    <property type="project" value="UniProtKB-KW"/>
</dbReference>
<dbReference type="CDD" id="cd02953">
    <property type="entry name" value="DsbDgamma"/>
    <property type="match status" value="1"/>
</dbReference>
<dbReference type="Proteomes" id="UP000318554">
    <property type="component" value="Unassembled WGS sequence"/>
</dbReference>
<evidence type="ECO:0000256" key="5">
    <source>
        <dbReference type="ARBA" id="ARBA00023136"/>
    </source>
</evidence>
<accession>A0A554WGF2</accession>
<dbReference type="GO" id="GO:0047134">
    <property type="term" value="F:protein-disulfide reductase [NAD(P)H] activity"/>
    <property type="evidence" value="ECO:0007669"/>
    <property type="project" value="UniProtKB-EC"/>
</dbReference>
<dbReference type="InterPro" id="IPR017937">
    <property type="entry name" value="Thioredoxin_CS"/>
</dbReference>
<feature type="transmembrane region" description="Helical" evidence="7">
    <location>
        <begin position="318"/>
        <end position="345"/>
    </location>
</feature>
<evidence type="ECO:0000256" key="1">
    <source>
        <dbReference type="ARBA" id="ARBA00004141"/>
    </source>
</evidence>
<gene>
    <name evidence="10" type="primary">dsbD</name>
    <name evidence="10" type="ORF">Taqua_01980</name>
</gene>
<dbReference type="EC" id="1.8.1.8" evidence="10"/>
<proteinExistence type="predicted"/>
<keyword evidence="2 7" id="KW-0812">Transmembrane</keyword>
<dbReference type="InterPro" id="IPR036249">
    <property type="entry name" value="Thioredoxin-like_sf"/>
</dbReference>
<dbReference type="SUPFAM" id="SSF52833">
    <property type="entry name" value="Thioredoxin-like"/>
    <property type="match status" value="1"/>
</dbReference>
<feature type="transmembrane region" description="Helical" evidence="7">
    <location>
        <begin position="366"/>
        <end position="385"/>
    </location>
</feature>
<dbReference type="InterPro" id="IPR003834">
    <property type="entry name" value="Cyt_c_assmbl_TM_dom"/>
</dbReference>
<dbReference type="PANTHER" id="PTHR32234">
    <property type="entry name" value="THIOL:DISULFIDE INTERCHANGE PROTEIN DSBD"/>
    <property type="match status" value="1"/>
</dbReference>
<evidence type="ECO:0000256" key="4">
    <source>
        <dbReference type="ARBA" id="ARBA00022989"/>
    </source>
</evidence>
<dbReference type="Pfam" id="PF13899">
    <property type="entry name" value="Thioredoxin_7"/>
    <property type="match status" value="1"/>
</dbReference>
<evidence type="ECO:0000313" key="10">
    <source>
        <dbReference type="EMBL" id="TSE22670.1"/>
    </source>
</evidence>
<dbReference type="EMBL" id="VJNA01000027">
    <property type="protein sequence ID" value="TSE22670.1"/>
    <property type="molecule type" value="Genomic_DNA"/>
</dbReference>
<comment type="subcellular location">
    <subcellularLocation>
        <location evidence="1">Membrane</location>
        <topology evidence="1">Multi-pass membrane protein</topology>
    </subcellularLocation>
</comment>
<organism evidence="10 11">
    <name type="scientific">Tepidimonas aquatica</name>
    <dbReference type="NCBI Taxonomy" id="247482"/>
    <lineage>
        <taxon>Bacteria</taxon>
        <taxon>Pseudomonadati</taxon>
        <taxon>Pseudomonadota</taxon>
        <taxon>Betaproteobacteria</taxon>
        <taxon>Burkholderiales</taxon>
        <taxon>Tepidimonas</taxon>
    </lineage>
</organism>
<evidence type="ECO:0000256" key="3">
    <source>
        <dbReference type="ARBA" id="ARBA00022748"/>
    </source>
</evidence>
<dbReference type="Pfam" id="PF02683">
    <property type="entry name" value="DsbD_TM"/>
    <property type="match status" value="1"/>
</dbReference>
<keyword evidence="4 7" id="KW-1133">Transmembrane helix</keyword>
<dbReference type="OrthoDB" id="9811036at2"/>
<evidence type="ECO:0000256" key="6">
    <source>
        <dbReference type="ARBA" id="ARBA00023284"/>
    </source>
</evidence>
<evidence type="ECO:0000256" key="7">
    <source>
        <dbReference type="SAM" id="Phobius"/>
    </source>
</evidence>
<sequence length="721" mass="75039">MAAALLTGGAAALEVLPSRNPSAAVAGASADLAGASARTEHAQVALLAHAPQGVAPGRPLWLGLQLQHEPGWHTYWHNPGDSGLPIELQWTLPDGVQAGPIQWPTPRKFPIGELANYGFDGTVLLPVPLTLPSTWRAEALPVRLHATWLICRQECVPEEATLQLTLPAGAVVGEHAAAFEAAWAAAPRALPGARAALRVDDAGLHLEVAGLPGDWQGRTLEFFPETGNLIAPGAPWTQRWDGPVWRASVPLHPYRTETATRLAFVLALADAGHGPAPAGVRLDSAVQGTWPAPPAPAPLVATTPVPPTPADATGEVTALGLALAVLGALVGGMILNLMPCVFPVLAIKVMAFQAHGADARAHRLGGLAYTAGVVLSFVALGAALLALRSAGEAVGWGFQLQNPWVVAGLATLFLVIALNLAGVYEVGALAPRGLASLQLRHPLGDAFLTGVLASVVASPCTAPFMGASLGLAVTLPGPAALAVFASLGLGMALPYLAASWWPALAHRLPRPGPWMQTLRQALAFPMLAAAVWLLWVLGQQTSVHGLAALLLLWLALAWVLWAWARRARWLTALGALALAALAVSLGPHVGREAATPAAAGAAQQADGRWQAWSPQRQAELLAAGRPVFVDFTAAWCVTCQVNKATVLSDTEVLRAADAANVALLRADWTRRDPTITAALAALGRSGVPVYVLHVPGRAPQVLTEVLSVAEVRAAFDAARQR</sequence>
<feature type="transmembrane region" description="Helical" evidence="7">
    <location>
        <begin position="479"/>
        <end position="501"/>
    </location>
</feature>
<dbReference type="AlphaFoldDB" id="A0A554WGF2"/>
<reference evidence="10 11" key="1">
    <citation type="submission" date="2019-07" db="EMBL/GenBank/DDBJ databases">
        <title>Tepidimonas aquatica CLN-1 draft genome.</title>
        <authorList>
            <person name="Da Costa M.S."/>
            <person name="Froufe H.J.C."/>
            <person name="Egas C."/>
            <person name="Albuquerque L."/>
        </authorList>
    </citation>
    <scope>NUCLEOTIDE SEQUENCE [LARGE SCALE GENOMIC DNA]</scope>
    <source>
        <strain evidence="10 11">CLN-1</strain>
    </source>
</reference>
<evidence type="ECO:0000256" key="2">
    <source>
        <dbReference type="ARBA" id="ARBA00022692"/>
    </source>
</evidence>
<keyword evidence="5 7" id="KW-0472">Membrane</keyword>
<dbReference type="InterPro" id="IPR035671">
    <property type="entry name" value="DsbD_gamma"/>
</dbReference>
<feature type="domain" description="Thiol:disulfide interchange protein DsbD N-terminal" evidence="9">
    <location>
        <begin position="56"/>
        <end position="165"/>
    </location>
</feature>
<dbReference type="InterPro" id="IPR028250">
    <property type="entry name" value="DsbDN"/>
</dbReference>
<feature type="transmembrane region" description="Helical" evidence="7">
    <location>
        <begin position="521"/>
        <end position="537"/>
    </location>
</feature>
<feature type="transmembrane region" description="Helical" evidence="7">
    <location>
        <begin position="447"/>
        <end position="473"/>
    </location>
</feature>
<dbReference type="PROSITE" id="PS00194">
    <property type="entry name" value="THIOREDOXIN_1"/>
    <property type="match status" value="1"/>
</dbReference>
<evidence type="ECO:0000313" key="11">
    <source>
        <dbReference type="Proteomes" id="UP000318554"/>
    </source>
</evidence>
<dbReference type="GO" id="GO:0016020">
    <property type="term" value="C:membrane"/>
    <property type="evidence" value="ECO:0007669"/>
    <property type="project" value="UniProtKB-SubCell"/>
</dbReference>
<feature type="domain" description="Cytochrome C biogenesis protein transmembrane" evidence="8">
    <location>
        <begin position="323"/>
        <end position="534"/>
    </location>
</feature>
<name>A0A554WGF2_9BURK</name>
<feature type="transmembrane region" description="Helical" evidence="7">
    <location>
        <begin position="405"/>
        <end position="426"/>
    </location>
</feature>
<dbReference type="Pfam" id="PF11412">
    <property type="entry name" value="DsbD_N"/>
    <property type="match status" value="1"/>
</dbReference>
<comment type="caution">
    <text evidence="10">The sequence shown here is derived from an EMBL/GenBank/DDBJ whole genome shotgun (WGS) entry which is preliminary data.</text>
</comment>
<dbReference type="PANTHER" id="PTHR32234:SF3">
    <property type="entry name" value="SUPPRESSION OF COPPER SENSITIVITY PROTEIN"/>
    <property type="match status" value="1"/>
</dbReference>
<keyword evidence="11" id="KW-1185">Reference proteome</keyword>
<dbReference type="Gene3D" id="3.40.30.10">
    <property type="entry name" value="Glutaredoxin"/>
    <property type="match status" value="1"/>
</dbReference>
<feature type="transmembrane region" description="Helical" evidence="7">
    <location>
        <begin position="543"/>
        <end position="563"/>
    </location>
</feature>
<dbReference type="GO" id="GO:0045454">
    <property type="term" value="P:cell redox homeostasis"/>
    <property type="evidence" value="ECO:0007669"/>
    <property type="project" value="TreeGrafter"/>
</dbReference>
<keyword evidence="10" id="KW-0560">Oxidoreductase</keyword>